<comment type="caution">
    <text evidence="1">The sequence shown here is derived from an EMBL/GenBank/DDBJ whole genome shotgun (WGS) entry which is preliminary data.</text>
</comment>
<sequence length="41" mass="4562">MKSLKPLPGLFRRYLEMANRCKADRKSNTAAIASEVISTPP</sequence>
<proteinExistence type="predicted"/>
<evidence type="ECO:0000313" key="2">
    <source>
        <dbReference type="Proteomes" id="UP001232992"/>
    </source>
</evidence>
<protein>
    <submittedName>
        <fullName evidence="1">Uncharacterized protein</fullName>
    </submittedName>
</protein>
<keyword evidence="2" id="KW-1185">Reference proteome</keyword>
<accession>A0ABT7BRY5</accession>
<dbReference type="RefSeq" id="WP_283756600.1">
    <property type="nucleotide sequence ID" value="NZ_JAQOSQ010000001.1"/>
</dbReference>
<organism evidence="1 2">
    <name type="scientific">Roseofilum casamattae BLCC-M143</name>
    <dbReference type="NCBI Taxonomy" id="3022442"/>
    <lineage>
        <taxon>Bacteria</taxon>
        <taxon>Bacillati</taxon>
        <taxon>Cyanobacteriota</taxon>
        <taxon>Cyanophyceae</taxon>
        <taxon>Desertifilales</taxon>
        <taxon>Desertifilaceae</taxon>
        <taxon>Roseofilum</taxon>
        <taxon>Roseofilum casamattae</taxon>
    </lineage>
</organism>
<name>A0ABT7BRY5_9CYAN</name>
<dbReference type="EMBL" id="JAQOSQ010000001">
    <property type="protein sequence ID" value="MDJ1181951.1"/>
    <property type="molecule type" value="Genomic_DNA"/>
</dbReference>
<reference evidence="1 2" key="1">
    <citation type="submission" date="2023-01" db="EMBL/GenBank/DDBJ databases">
        <title>Novel diversity within Roseofilum (Cyanobacteria; Desertifilaceae) from marine benthic mats with descriptions of four novel species.</title>
        <authorList>
            <person name="Wang Y."/>
            <person name="Berthold D.E."/>
            <person name="Hu J."/>
            <person name="Lefler F.W."/>
            <person name="Laughinghouse H.D. IV."/>
        </authorList>
    </citation>
    <scope>NUCLEOTIDE SEQUENCE [LARGE SCALE GENOMIC DNA]</scope>
    <source>
        <strain evidence="1 2">BLCC-M143</strain>
    </source>
</reference>
<evidence type="ECO:0000313" key="1">
    <source>
        <dbReference type="EMBL" id="MDJ1181951.1"/>
    </source>
</evidence>
<dbReference type="Proteomes" id="UP001232992">
    <property type="component" value="Unassembled WGS sequence"/>
</dbReference>
<gene>
    <name evidence="1" type="ORF">PMH09_01970</name>
</gene>